<organism evidence="1 2">
    <name type="scientific">Suhomyces tanzawaensis NRRL Y-17324</name>
    <dbReference type="NCBI Taxonomy" id="984487"/>
    <lineage>
        <taxon>Eukaryota</taxon>
        <taxon>Fungi</taxon>
        <taxon>Dikarya</taxon>
        <taxon>Ascomycota</taxon>
        <taxon>Saccharomycotina</taxon>
        <taxon>Pichiomycetes</taxon>
        <taxon>Debaryomycetaceae</taxon>
        <taxon>Suhomyces</taxon>
    </lineage>
</organism>
<protein>
    <submittedName>
        <fullName evidence="1">Uncharacterized protein</fullName>
    </submittedName>
</protein>
<reference evidence="2" key="1">
    <citation type="submission" date="2016-05" db="EMBL/GenBank/DDBJ databases">
        <title>Comparative genomics of biotechnologically important yeasts.</title>
        <authorList>
            <consortium name="DOE Joint Genome Institute"/>
            <person name="Riley R."/>
            <person name="Haridas S."/>
            <person name="Wolfe K.H."/>
            <person name="Lopes M.R."/>
            <person name="Hittinger C.T."/>
            <person name="Goker M."/>
            <person name="Salamov A."/>
            <person name="Wisecaver J."/>
            <person name="Long T.M."/>
            <person name="Aerts A.L."/>
            <person name="Barry K."/>
            <person name="Choi C."/>
            <person name="Clum A."/>
            <person name="Coughlan A.Y."/>
            <person name="Deshpande S."/>
            <person name="Douglass A.P."/>
            <person name="Hanson S.J."/>
            <person name="Klenk H.-P."/>
            <person name="Labutti K."/>
            <person name="Lapidus A."/>
            <person name="Lindquist E."/>
            <person name="Lipzen A."/>
            <person name="Meier-Kolthoff J.P."/>
            <person name="Ohm R.A."/>
            <person name="Otillar R.P."/>
            <person name="Pangilinan J."/>
            <person name="Peng Y."/>
            <person name="Rokas A."/>
            <person name="Rosa C.A."/>
            <person name="Scheuner C."/>
            <person name="Sibirny A.A."/>
            <person name="Slot J.C."/>
            <person name="Stielow J.B."/>
            <person name="Sun H."/>
            <person name="Kurtzman C.P."/>
            <person name="Blackwell M."/>
            <person name="Grigoriev I.V."/>
            <person name="Jeffries T.W."/>
        </authorList>
    </citation>
    <scope>NUCLEOTIDE SEQUENCE [LARGE SCALE GENOMIC DNA]</scope>
    <source>
        <strain evidence="2">NRRL Y-17324</strain>
    </source>
</reference>
<dbReference type="EMBL" id="KV453912">
    <property type="protein sequence ID" value="ODV79172.1"/>
    <property type="molecule type" value="Genomic_DNA"/>
</dbReference>
<keyword evidence="2" id="KW-1185">Reference proteome</keyword>
<sequence>MYSLSGFAFQAIACYLSAQKKHELPRDQQEVGDWKKMGTVVLNRALLLVSFPSKNCR</sequence>
<evidence type="ECO:0000313" key="1">
    <source>
        <dbReference type="EMBL" id="ODV79172.1"/>
    </source>
</evidence>
<dbReference type="AlphaFoldDB" id="A0A1E4SIC5"/>
<dbReference type="GeneID" id="30981404"/>
<dbReference type="RefSeq" id="XP_020064294.1">
    <property type="nucleotide sequence ID" value="XM_020207267.1"/>
</dbReference>
<gene>
    <name evidence="1" type="ORF">CANTADRAFT_249347</name>
</gene>
<proteinExistence type="predicted"/>
<evidence type="ECO:0000313" key="2">
    <source>
        <dbReference type="Proteomes" id="UP000094285"/>
    </source>
</evidence>
<accession>A0A1E4SIC5</accession>
<dbReference type="Proteomes" id="UP000094285">
    <property type="component" value="Unassembled WGS sequence"/>
</dbReference>
<name>A0A1E4SIC5_9ASCO</name>